<proteinExistence type="predicted"/>
<comment type="caution">
    <text evidence="1">The sequence shown here is derived from an EMBL/GenBank/DDBJ whole genome shotgun (WGS) entry which is preliminary data.</text>
</comment>
<organism evidence="1 2">
    <name type="scientific">Rhodopirellula islandica</name>
    <dbReference type="NCBI Taxonomy" id="595434"/>
    <lineage>
        <taxon>Bacteria</taxon>
        <taxon>Pseudomonadati</taxon>
        <taxon>Planctomycetota</taxon>
        <taxon>Planctomycetia</taxon>
        <taxon>Pirellulales</taxon>
        <taxon>Pirellulaceae</taxon>
        <taxon>Rhodopirellula</taxon>
    </lineage>
</organism>
<dbReference type="AlphaFoldDB" id="A0A0J1B6R2"/>
<accession>A0A0J1B6R2</accession>
<dbReference type="PATRIC" id="fig|595434.4.peg.5088"/>
<name>A0A0J1B6R2_RHOIS</name>
<dbReference type="Proteomes" id="UP000036367">
    <property type="component" value="Unassembled WGS sequence"/>
</dbReference>
<gene>
    <name evidence="1" type="ORF">RISK_005354</name>
</gene>
<evidence type="ECO:0000313" key="1">
    <source>
        <dbReference type="EMBL" id="KLU02288.1"/>
    </source>
</evidence>
<evidence type="ECO:0000313" key="2">
    <source>
        <dbReference type="Proteomes" id="UP000036367"/>
    </source>
</evidence>
<dbReference type="EMBL" id="LECT01000044">
    <property type="protein sequence ID" value="KLU02288.1"/>
    <property type="molecule type" value="Genomic_DNA"/>
</dbReference>
<sequence length="39" mass="4505">MNRFRLFFRLLQLFGEHCNGGSAISLNLLLLGLVERRLS</sequence>
<reference evidence="1" key="1">
    <citation type="submission" date="2015-05" db="EMBL/GenBank/DDBJ databases">
        <title>Permanent draft genome of Rhodopirellula islandicus K833.</title>
        <authorList>
            <person name="Kizina J."/>
            <person name="Richter M."/>
            <person name="Glockner F.O."/>
            <person name="Harder J."/>
        </authorList>
    </citation>
    <scope>NUCLEOTIDE SEQUENCE [LARGE SCALE GENOMIC DNA]</scope>
    <source>
        <strain evidence="1">K833</strain>
    </source>
</reference>
<keyword evidence="2" id="KW-1185">Reference proteome</keyword>
<protein>
    <submittedName>
        <fullName evidence="1">Uncharacterized protein</fullName>
    </submittedName>
</protein>